<name>A0ACC4B587_POPAL</name>
<reference evidence="1 2" key="1">
    <citation type="journal article" date="2024" name="Plant Biotechnol. J.">
        <title>Genome and CRISPR/Cas9 system of a widespread forest tree (Populus alba) in the world.</title>
        <authorList>
            <person name="Liu Y.J."/>
            <person name="Jiang P.F."/>
            <person name="Han X.M."/>
            <person name="Li X.Y."/>
            <person name="Wang H.M."/>
            <person name="Wang Y.J."/>
            <person name="Wang X.X."/>
            <person name="Zeng Q.Y."/>
        </authorList>
    </citation>
    <scope>NUCLEOTIDE SEQUENCE [LARGE SCALE GENOMIC DNA]</scope>
    <source>
        <strain evidence="2">cv. PAL-ZL1</strain>
    </source>
</reference>
<evidence type="ECO:0000313" key="2">
    <source>
        <dbReference type="Proteomes" id="UP000309997"/>
    </source>
</evidence>
<evidence type="ECO:0000313" key="1">
    <source>
        <dbReference type="EMBL" id="KAL3573630.1"/>
    </source>
</evidence>
<dbReference type="EMBL" id="RCHU02000013">
    <property type="protein sequence ID" value="KAL3573630.1"/>
    <property type="molecule type" value="Genomic_DNA"/>
</dbReference>
<gene>
    <name evidence="1" type="ORF">D5086_024243</name>
</gene>
<dbReference type="Proteomes" id="UP000309997">
    <property type="component" value="Unassembled WGS sequence"/>
</dbReference>
<organism evidence="1 2">
    <name type="scientific">Populus alba</name>
    <name type="common">White poplar</name>
    <dbReference type="NCBI Taxonomy" id="43335"/>
    <lineage>
        <taxon>Eukaryota</taxon>
        <taxon>Viridiplantae</taxon>
        <taxon>Streptophyta</taxon>
        <taxon>Embryophyta</taxon>
        <taxon>Tracheophyta</taxon>
        <taxon>Spermatophyta</taxon>
        <taxon>Magnoliopsida</taxon>
        <taxon>eudicotyledons</taxon>
        <taxon>Gunneridae</taxon>
        <taxon>Pentapetalae</taxon>
        <taxon>rosids</taxon>
        <taxon>fabids</taxon>
        <taxon>Malpighiales</taxon>
        <taxon>Salicaceae</taxon>
        <taxon>Saliceae</taxon>
        <taxon>Populus</taxon>
    </lineage>
</organism>
<feature type="non-terminal residue" evidence="1">
    <location>
        <position position="257"/>
    </location>
</feature>
<keyword evidence="2" id="KW-1185">Reference proteome</keyword>
<protein>
    <submittedName>
        <fullName evidence="1">Uncharacterized protein</fullName>
    </submittedName>
</protein>
<comment type="caution">
    <text evidence="1">The sequence shown here is derived from an EMBL/GenBank/DDBJ whole genome shotgun (WGS) entry which is preliminary data.</text>
</comment>
<accession>A0ACC4B587</accession>
<proteinExistence type="predicted"/>
<sequence>MSIQRMWDPVAYALGFIDCDNISARCMLTIFSLFATKTEASLLRMLKGSPDVYLSGPIRKYIEDKGGRFHLSWGCRQIIYDRSPDGEIHVTGLALSKTEGNGVCKDMPLICYDRCVIVGPMAESGPVHQTISKPDYLSCDVPGIKRLLPSQWRESKFFDNIYELVGVPVVTVQLGYNGWVTELQDLEQSRQLRQAAGLDNLLYTPDADFSCFADLALTSPEDYYIEGQGSLLQCVLTPGDPYMPLTNDKIIERVSKQ</sequence>